<sequence>MTQLDQHIEQWIQDTGNPAKHDEAKKFYAEKIMPQLLEHLKDIDIVGKQLRENGGVDTLFSVLGMTPAPIVITQHLLQPKNHVIFYDKNIKVKDDKILAHLDSNPTYVMFEDESFGTIYETMKEMLIVSEGGNMVIDITGGKKSMTAAAAIFAKDFDFNIVYVDMSSPGSYIPAIHQTRPGSERLNLVYSPLRDLPELFH</sequence>
<protein>
    <recommendedName>
        <fullName evidence="3">CRISPR-associated protein</fullName>
    </recommendedName>
</protein>
<dbReference type="Gene3D" id="3.40.50.10770">
    <property type="entry name" value="Hypothetical protein VC1899 like domain (Restriction endonuclease-like)"/>
    <property type="match status" value="1"/>
</dbReference>
<gene>
    <name evidence="1" type="ORF">DW042_02085</name>
</gene>
<dbReference type="EMBL" id="QROC01000002">
    <property type="protein sequence ID" value="RHL01341.1"/>
    <property type="molecule type" value="Genomic_DNA"/>
</dbReference>
<evidence type="ECO:0008006" key="3">
    <source>
        <dbReference type="Google" id="ProtNLM"/>
    </source>
</evidence>
<accession>A0A415I165</accession>
<organism evidence="1 2">
    <name type="scientific">Bacteroides xylanisolvens</name>
    <dbReference type="NCBI Taxonomy" id="371601"/>
    <lineage>
        <taxon>Bacteria</taxon>
        <taxon>Pseudomonadati</taxon>
        <taxon>Bacteroidota</taxon>
        <taxon>Bacteroidia</taxon>
        <taxon>Bacteroidales</taxon>
        <taxon>Bacteroidaceae</taxon>
        <taxon>Bacteroides</taxon>
    </lineage>
</organism>
<proteinExistence type="predicted"/>
<name>A0A415I165_9BACE</name>
<dbReference type="RefSeq" id="WP_037979130.1">
    <property type="nucleotide sequence ID" value="NZ_JAQKDB010000017.1"/>
</dbReference>
<dbReference type="Proteomes" id="UP000284417">
    <property type="component" value="Unassembled WGS sequence"/>
</dbReference>
<evidence type="ECO:0000313" key="2">
    <source>
        <dbReference type="Proteomes" id="UP000284417"/>
    </source>
</evidence>
<comment type="caution">
    <text evidence="1">The sequence shown here is derived from an EMBL/GenBank/DDBJ whole genome shotgun (WGS) entry which is preliminary data.</text>
</comment>
<dbReference type="AlphaFoldDB" id="A0A415I165"/>
<reference evidence="1 2" key="1">
    <citation type="submission" date="2018-08" db="EMBL/GenBank/DDBJ databases">
        <title>A genome reference for cultivated species of the human gut microbiota.</title>
        <authorList>
            <person name="Zou Y."/>
            <person name="Xue W."/>
            <person name="Luo G."/>
        </authorList>
    </citation>
    <scope>NUCLEOTIDE SEQUENCE [LARGE SCALE GENOMIC DNA]</scope>
    <source>
        <strain evidence="1 2">AF39-6AC</strain>
    </source>
</reference>
<dbReference type="SUPFAM" id="SSF52980">
    <property type="entry name" value="Restriction endonuclease-like"/>
    <property type="match status" value="1"/>
</dbReference>
<evidence type="ECO:0000313" key="1">
    <source>
        <dbReference type="EMBL" id="RHL01341.1"/>
    </source>
</evidence>
<dbReference type="InterPro" id="IPR011335">
    <property type="entry name" value="Restrct_endonuc-II-like"/>
</dbReference>